<gene>
    <name evidence="3" type="ORF">D9758_005068</name>
</gene>
<dbReference type="InterPro" id="IPR020471">
    <property type="entry name" value="AKR"/>
</dbReference>
<evidence type="ECO:0000313" key="4">
    <source>
        <dbReference type="Proteomes" id="UP000559256"/>
    </source>
</evidence>
<dbReference type="Gene3D" id="3.20.20.100">
    <property type="entry name" value="NADP-dependent oxidoreductase domain"/>
    <property type="match status" value="1"/>
</dbReference>
<sequence length="330" mass="36498">MGLAPRKVGDVPLNPIGFGAMGISIAYGKVDTDEERLKLLDAVYESGCNHWDTADIYGDSEELLGKWFKRTGKRDSIFLATKFGITPQGNRGTPEYVREQCEKSLKGLGVDHIDLFYQHRVDPNTPIETTIAAMAELVKEGKVKYLGISDCTASGLRRAHAVHPISALQVEFSPFWLDIESPQLNLVQTARELGIKIVVYSPLARGLITGQIRSPDDFEPTDFRRTVPKYGKDNFPKILATVEQIAEIGKKHNATPSQVTLAWILAQGDDFLVIPGTKKLKYLQENMAAANVQLSQEEIAKIRKIAEECNLPGGYADWLAAISYVESPPL</sequence>
<dbReference type="GO" id="GO:0005737">
    <property type="term" value="C:cytoplasm"/>
    <property type="evidence" value="ECO:0007669"/>
    <property type="project" value="TreeGrafter"/>
</dbReference>
<dbReference type="InterPro" id="IPR023210">
    <property type="entry name" value="NADP_OxRdtase_dom"/>
</dbReference>
<feature type="domain" description="NADP-dependent oxidoreductase" evidence="2">
    <location>
        <begin position="15"/>
        <end position="306"/>
    </location>
</feature>
<accession>A0A8H5LWK7</accession>
<dbReference type="PANTHER" id="PTHR43625">
    <property type="entry name" value="AFLATOXIN B1 ALDEHYDE REDUCTASE"/>
    <property type="match status" value="1"/>
</dbReference>
<evidence type="ECO:0000256" key="1">
    <source>
        <dbReference type="ARBA" id="ARBA00023002"/>
    </source>
</evidence>
<keyword evidence="1" id="KW-0560">Oxidoreductase</keyword>
<proteinExistence type="predicted"/>
<dbReference type="InterPro" id="IPR050791">
    <property type="entry name" value="Aldo-Keto_reductase"/>
</dbReference>
<comment type="caution">
    <text evidence="3">The sequence shown here is derived from an EMBL/GenBank/DDBJ whole genome shotgun (WGS) entry which is preliminary data.</text>
</comment>
<dbReference type="Pfam" id="PF00248">
    <property type="entry name" value="Aldo_ket_red"/>
    <property type="match status" value="1"/>
</dbReference>
<dbReference type="Proteomes" id="UP000559256">
    <property type="component" value="Unassembled WGS sequence"/>
</dbReference>
<reference evidence="3 4" key="1">
    <citation type="journal article" date="2020" name="ISME J.">
        <title>Uncovering the hidden diversity of litter-decomposition mechanisms in mushroom-forming fungi.</title>
        <authorList>
            <person name="Floudas D."/>
            <person name="Bentzer J."/>
            <person name="Ahren D."/>
            <person name="Johansson T."/>
            <person name="Persson P."/>
            <person name="Tunlid A."/>
        </authorList>
    </citation>
    <scope>NUCLEOTIDE SEQUENCE [LARGE SCALE GENOMIC DNA]</scope>
    <source>
        <strain evidence="3 4">CBS 291.85</strain>
    </source>
</reference>
<organism evidence="3 4">
    <name type="scientific">Tetrapyrgos nigripes</name>
    <dbReference type="NCBI Taxonomy" id="182062"/>
    <lineage>
        <taxon>Eukaryota</taxon>
        <taxon>Fungi</taxon>
        <taxon>Dikarya</taxon>
        <taxon>Basidiomycota</taxon>
        <taxon>Agaricomycotina</taxon>
        <taxon>Agaricomycetes</taxon>
        <taxon>Agaricomycetidae</taxon>
        <taxon>Agaricales</taxon>
        <taxon>Marasmiineae</taxon>
        <taxon>Marasmiaceae</taxon>
        <taxon>Tetrapyrgos</taxon>
    </lineage>
</organism>
<dbReference type="OrthoDB" id="37537at2759"/>
<evidence type="ECO:0000259" key="2">
    <source>
        <dbReference type="Pfam" id="PF00248"/>
    </source>
</evidence>
<name>A0A8H5LWK7_9AGAR</name>
<keyword evidence="4" id="KW-1185">Reference proteome</keyword>
<dbReference type="InterPro" id="IPR036812">
    <property type="entry name" value="NAD(P)_OxRdtase_dom_sf"/>
</dbReference>
<evidence type="ECO:0000313" key="3">
    <source>
        <dbReference type="EMBL" id="KAF5372233.1"/>
    </source>
</evidence>
<dbReference type="SUPFAM" id="SSF51430">
    <property type="entry name" value="NAD(P)-linked oxidoreductase"/>
    <property type="match status" value="1"/>
</dbReference>
<dbReference type="EMBL" id="JAACJM010000006">
    <property type="protein sequence ID" value="KAF5372233.1"/>
    <property type="molecule type" value="Genomic_DNA"/>
</dbReference>
<protein>
    <recommendedName>
        <fullName evidence="2">NADP-dependent oxidoreductase domain-containing protein</fullName>
    </recommendedName>
</protein>
<dbReference type="PRINTS" id="PR00069">
    <property type="entry name" value="ALDKETRDTASE"/>
</dbReference>
<dbReference type="PANTHER" id="PTHR43625:SF40">
    <property type="entry name" value="ALDO-KETO REDUCTASE YAKC [NADP(+)]"/>
    <property type="match status" value="1"/>
</dbReference>
<dbReference type="AlphaFoldDB" id="A0A8H5LWK7"/>
<dbReference type="GO" id="GO:0016491">
    <property type="term" value="F:oxidoreductase activity"/>
    <property type="evidence" value="ECO:0007669"/>
    <property type="project" value="UniProtKB-KW"/>
</dbReference>